<proteinExistence type="predicted"/>
<dbReference type="EMBL" id="BAABDQ010000012">
    <property type="protein sequence ID" value="GAA3568051.1"/>
    <property type="molecule type" value="Genomic_DNA"/>
</dbReference>
<keyword evidence="2" id="KW-1185">Reference proteome</keyword>
<reference evidence="2" key="1">
    <citation type="journal article" date="2019" name="Int. J. Syst. Evol. Microbiol.">
        <title>The Global Catalogue of Microorganisms (GCM) 10K type strain sequencing project: providing services to taxonomists for standard genome sequencing and annotation.</title>
        <authorList>
            <consortium name="The Broad Institute Genomics Platform"/>
            <consortium name="The Broad Institute Genome Sequencing Center for Infectious Disease"/>
            <person name="Wu L."/>
            <person name="Ma J."/>
        </authorList>
    </citation>
    <scope>NUCLEOTIDE SEQUENCE [LARGE SCALE GENOMIC DNA]</scope>
    <source>
        <strain evidence="2">JCM 17326</strain>
    </source>
</reference>
<accession>A0ABP6XIY9</accession>
<comment type="caution">
    <text evidence="1">The sequence shown here is derived from an EMBL/GenBank/DDBJ whole genome shotgun (WGS) entry which is preliminary data.</text>
</comment>
<name>A0ABP6XIY9_9ACTN</name>
<dbReference type="RefSeq" id="WP_345566290.1">
    <property type="nucleotide sequence ID" value="NZ_BAABDQ010000012.1"/>
</dbReference>
<sequence length="78" mass="8298">MLAEQDGIASKGQVTDVLGRTGVALETPGADGVGHRLVIDEGTAELLQYEVTQNGQPLLRVALAQTGWTDRLGERPEK</sequence>
<evidence type="ECO:0000313" key="1">
    <source>
        <dbReference type="EMBL" id="GAA3568051.1"/>
    </source>
</evidence>
<protein>
    <submittedName>
        <fullName evidence="1">Uncharacterized protein</fullName>
    </submittedName>
</protein>
<gene>
    <name evidence="1" type="ORF">GCM10022419_056120</name>
</gene>
<dbReference type="Proteomes" id="UP001500630">
    <property type="component" value="Unassembled WGS sequence"/>
</dbReference>
<organism evidence="1 2">
    <name type="scientific">Nonomuraea rosea</name>
    <dbReference type="NCBI Taxonomy" id="638574"/>
    <lineage>
        <taxon>Bacteria</taxon>
        <taxon>Bacillati</taxon>
        <taxon>Actinomycetota</taxon>
        <taxon>Actinomycetes</taxon>
        <taxon>Streptosporangiales</taxon>
        <taxon>Streptosporangiaceae</taxon>
        <taxon>Nonomuraea</taxon>
    </lineage>
</organism>
<evidence type="ECO:0000313" key="2">
    <source>
        <dbReference type="Proteomes" id="UP001500630"/>
    </source>
</evidence>